<organism evidence="2 3">
    <name type="scientific">Proteus mirabilis</name>
    <dbReference type="NCBI Taxonomy" id="584"/>
    <lineage>
        <taxon>Bacteria</taxon>
        <taxon>Pseudomonadati</taxon>
        <taxon>Pseudomonadota</taxon>
        <taxon>Gammaproteobacteria</taxon>
        <taxon>Enterobacterales</taxon>
        <taxon>Morganellaceae</taxon>
        <taxon>Proteus</taxon>
    </lineage>
</organism>
<evidence type="ECO:0000313" key="2">
    <source>
        <dbReference type="EMBL" id="SPY94233.1"/>
    </source>
</evidence>
<protein>
    <submittedName>
        <fullName evidence="2">TssM</fullName>
    </submittedName>
</protein>
<accession>A0A2X2BH79</accession>
<evidence type="ECO:0000313" key="3">
    <source>
        <dbReference type="Proteomes" id="UP000251485"/>
    </source>
</evidence>
<proteinExistence type="predicted"/>
<reference evidence="2 3" key="1">
    <citation type="submission" date="2018-06" db="EMBL/GenBank/DDBJ databases">
        <authorList>
            <consortium name="Pathogen Informatics"/>
            <person name="Doyle S."/>
        </authorList>
    </citation>
    <scope>NUCLEOTIDE SEQUENCE [LARGE SCALE GENOMIC DNA]</scope>
    <source>
        <strain evidence="2 3">NCTC10975</strain>
    </source>
</reference>
<feature type="region of interest" description="Disordered" evidence="1">
    <location>
        <begin position="45"/>
        <end position="71"/>
    </location>
</feature>
<gene>
    <name evidence="2" type="primary">tssM_2</name>
    <name evidence="2" type="ORF">NCTC10975_00569</name>
</gene>
<dbReference type="AlphaFoldDB" id="A0A2X2BH79"/>
<name>A0A2X2BH79_PROMI</name>
<evidence type="ECO:0000256" key="1">
    <source>
        <dbReference type="SAM" id="MobiDB-lite"/>
    </source>
</evidence>
<dbReference type="Proteomes" id="UP000251485">
    <property type="component" value="Unassembled WGS sequence"/>
</dbReference>
<feature type="compositionally biased region" description="Polar residues" evidence="1">
    <location>
        <begin position="59"/>
        <end position="71"/>
    </location>
</feature>
<dbReference type="EMBL" id="UAUE01000003">
    <property type="protein sequence ID" value="SPY94233.1"/>
    <property type="molecule type" value="Genomic_DNA"/>
</dbReference>
<sequence>MRDDILGSFAFLAQFWHEQSPALAEQIDDLSRDYNRIENNDAPIIVASPAEKEEKVQTPPVSESIETPTKK</sequence>